<dbReference type="Proteomes" id="UP000194873">
    <property type="component" value="Unassembled WGS sequence"/>
</dbReference>
<dbReference type="SUPFAM" id="SSF55729">
    <property type="entry name" value="Acyl-CoA N-acyltransferases (Nat)"/>
    <property type="match status" value="1"/>
</dbReference>
<keyword evidence="2" id="KW-0012">Acyltransferase</keyword>
<evidence type="ECO:0000259" key="4">
    <source>
        <dbReference type="PROSITE" id="PS51186"/>
    </source>
</evidence>
<dbReference type="InterPro" id="IPR051531">
    <property type="entry name" value="N-acetyltransferase"/>
</dbReference>
<keyword evidence="1" id="KW-0808">Transferase</keyword>
<dbReference type="Pfam" id="PF13302">
    <property type="entry name" value="Acetyltransf_3"/>
    <property type="match status" value="1"/>
</dbReference>
<dbReference type="PROSITE" id="PS51186">
    <property type="entry name" value="GNAT"/>
    <property type="match status" value="1"/>
</dbReference>
<proteinExistence type="inferred from homology"/>
<comment type="caution">
    <text evidence="5">The sequence shown here is derived from an EMBL/GenBank/DDBJ whole genome shotgun (WGS) entry which is preliminary data.</text>
</comment>
<dbReference type="PANTHER" id="PTHR43792">
    <property type="entry name" value="GNAT FAMILY, PUTATIVE (AFU_ORTHOLOGUE AFUA_3G00765)-RELATED-RELATED"/>
    <property type="match status" value="1"/>
</dbReference>
<dbReference type="InterPro" id="IPR016181">
    <property type="entry name" value="Acyl_CoA_acyltransferase"/>
</dbReference>
<evidence type="ECO:0000256" key="3">
    <source>
        <dbReference type="ARBA" id="ARBA00038502"/>
    </source>
</evidence>
<keyword evidence="6" id="KW-1185">Reference proteome</keyword>
<protein>
    <recommendedName>
        <fullName evidence="4">N-acetyltransferase domain-containing protein</fullName>
    </recommendedName>
</protein>
<accession>A0A243WI89</accession>
<dbReference type="RefSeq" id="WP_179197585.1">
    <property type="nucleotide sequence ID" value="NZ_MTSE01000002.1"/>
</dbReference>
<evidence type="ECO:0000256" key="1">
    <source>
        <dbReference type="ARBA" id="ARBA00022679"/>
    </source>
</evidence>
<evidence type="ECO:0000256" key="2">
    <source>
        <dbReference type="ARBA" id="ARBA00023315"/>
    </source>
</evidence>
<dbReference type="GO" id="GO:0016747">
    <property type="term" value="F:acyltransferase activity, transferring groups other than amino-acyl groups"/>
    <property type="evidence" value="ECO:0007669"/>
    <property type="project" value="InterPro"/>
</dbReference>
<evidence type="ECO:0000313" key="5">
    <source>
        <dbReference type="EMBL" id="OUJ75272.1"/>
    </source>
</evidence>
<name>A0A243WI89_9BACT</name>
<dbReference type="AlphaFoldDB" id="A0A243WI89"/>
<reference evidence="5 6" key="1">
    <citation type="submission" date="2017-01" db="EMBL/GenBank/DDBJ databases">
        <title>A new Hymenobacter.</title>
        <authorList>
            <person name="Liang Y."/>
            <person name="Feng F."/>
        </authorList>
    </citation>
    <scope>NUCLEOTIDE SEQUENCE [LARGE SCALE GENOMIC DNA]</scope>
    <source>
        <strain evidence="5">MIMBbqt21</strain>
    </source>
</reference>
<dbReference type="EMBL" id="MTSE01000002">
    <property type="protein sequence ID" value="OUJ75272.1"/>
    <property type="molecule type" value="Genomic_DNA"/>
</dbReference>
<feature type="domain" description="N-acetyltransferase" evidence="4">
    <location>
        <begin position="22"/>
        <end position="182"/>
    </location>
</feature>
<dbReference type="InterPro" id="IPR000182">
    <property type="entry name" value="GNAT_dom"/>
</dbReference>
<dbReference type="PANTHER" id="PTHR43792:SF8">
    <property type="entry name" value="[RIBOSOMAL PROTEIN US5]-ALANINE N-ACETYLTRANSFERASE"/>
    <property type="match status" value="1"/>
</dbReference>
<dbReference type="Gene3D" id="3.40.630.30">
    <property type="match status" value="1"/>
</dbReference>
<sequence>MHVADSLCVEPPAWVSIPTNRLTLRPYEPTDAAVFFNLIQENRARLEHAFPARVAAVRTLEDGVRVIKLFRQDWQARRLFVFGIWHTSTGEYLGDISLKPTWSQPPTAELGYYLSAAAQGHGYAREALSAAVQFGFGAAINAGRLDIRCHANNYRSHAVANYVGFRPLPTRPRLWPLRQTEPEIRHFTFARSSAQDSALDAYSLSA</sequence>
<gene>
    <name evidence="5" type="ORF">BXP70_04445</name>
</gene>
<organism evidence="5 6">
    <name type="scientific">Hymenobacter crusticola</name>
    <dbReference type="NCBI Taxonomy" id="1770526"/>
    <lineage>
        <taxon>Bacteria</taxon>
        <taxon>Pseudomonadati</taxon>
        <taxon>Bacteroidota</taxon>
        <taxon>Cytophagia</taxon>
        <taxon>Cytophagales</taxon>
        <taxon>Hymenobacteraceae</taxon>
        <taxon>Hymenobacter</taxon>
    </lineage>
</organism>
<comment type="similarity">
    <text evidence="3">Belongs to the acetyltransferase family. RimJ subfamily.</text>
</comment>
<evidence type="ECO:0000313" key="6">
    <source>
        <dbReference type="Proteomes" id="UP000194873"/>
    </source>
</evidence>